<dbReference type="InterPro" id="IPR005550">
    <property type="entry name" value="Kinetochore_Ndc80"/>
</dbReference>
<evidence type="ECO:0000256" key="4">
    <source>
        <dbReference type="ARBA" id="ARBA00022776"/>
    </source>
</evidence>
<keyword evidence="7 10" id="KW-0539">Nucleus</keyword>
<reference evidence="14 15" key="1">
    <citation type="submission" date="2016-07" db="EMBL/GenBank/DDBJ databases">
        <title>Pervasive Adenine N6-methylation of Active Genes in Fungi.</title>
        <authorList>
            <consortium name="DOE Joint Genome Institute"/>
            <person name="Mondo S.J."/>
            <person name="Dannebaum R.O."/>
            <person name="Kuo R.C."/>
            <person name="Labutti K."/>
            <person name="Haridas S."/>
            <person name="Kuo A."/>
            <person name="Salamov A."/>
            <person name="Ahrendt S.R."/>
            <person name="Lipzen A."/>
            <person name="Sullivan W."/>
            <person name="Andreopoulos W.B."/>
            <person name="Clum A."/>
            <person name="Lindquist E."/>
            <person name="Daum C."/>
            <person name="Ramamoorthy G.K."/>
            <person name="Gryganskyi A."/>
            <person name="Culley D."/>
            <person name="Magnuson J.K."/>
            <person name="James T.Y."/>
            <person name="O'Malley M.A."/>
            <person name="Stajich J.E."/>
            <person name="Spatafora J.W."/>
            <person name="Visel A."/>
            <person name="Grigoriev I.V."/>
        </authorList>
    </citation>
    <scope>NUCLEOTIDE SEQUENCE [LARGE SCALE GENOMIC DNA]</scope>
    <source>
        <strain evidence="14 15">NRRL 1336</strain>
    </source>
</reference>
<dbReference type="InterPro" id="IPR055260">
    <property type="entry name" value="Ndc80_CH"/>
</dbReference>
<keyword evidence="5 10" id="KW-0995">Kinetochore</keyword>
<keyword evidence="6 11" id="KW-0175">Coiled coil</keyword>
<comment type="similarity">
    <text evidence="1 10">Belongs to the NDC80/HEC1 family.</text>
</comment>
<keyword evidence="9 10" id="KW-0137">Centromere</keyword>
<dbReference type="GO" id="GO:0005634">
    <property type="term" value="C:nucleus"/>
    <property type="evidence" value="ECO:0007669"/>
    <property type="project" value="UniProtKB-SubCell"/>
</dbReference>
<accession>A0A1X2IBZ3</accession>
<dbReference type="OrthoDB" id="7459479at2759"/>
<evidence type="ECO:0000256" key="2">
    <source>
        <dbReference type="ARBA" id="ARBA00022454"/>
    </source>
</evidence>
<evidence type="ECO:0000313" key="14">
    <source>
        <dbReference type="EMBL" id="ORZ13610.1"/>
    </source>
</evidence>
<evidence type="ECO:0000313" key="15">
    <source>
        <dbReference type="Proteomes" id="UP000193560"/>
    </source>
</evidence>
<feature type="compositionally biased region" description="Low complexity" evidence="12">
    <location>
        <begin position="65"/>
        <end position="109"/>
    </location>
</feature>
<keyword evidence="3 10" id="KW-0132">Cell division</keyword>
<dbReference type="SUPFAM" id="SSF81995">
    <property type="entry name" value="beta-sandwich domain of Sec23/24"/>
    <property type="match status" value="1"/>
</dbReference>
<dbReference type="InterPro" id="IPR038273">
    <property type="entry name" value="Ndc80_sf"/>
</dbReference>
<evidence type="ECO:0000256" key="9">
    <source>
        <dbReference type="ARBA" id="ARBA00023328"/>
    </source>
</evidence>
<feature type="domain" description="Kinetochore protein Ndc80 CH" evidence="13">
    <location>
        <begin position="136"/>
        <end position="259"/>
    </location>
</feature>
<evidence type="ECO:0000259" key="13">
    <source>
        <dbReference type="Pfam" id="PF03801"/>
    </source>
</evidence>
<organism evidence="14 15">
    <name type="scientific">Absidia repens</name>
    <dbReference type="NCBI Taxonomy" id="90262"/>
    <lineage>
        <taxon>Eukaryota</taxon>
        <taxon>Fungi</taxon>
        <taxon>Fungi incertae sedis</taxon>
        <taxon>Mucoromycota</taxon>
        <taxon>Mucoromycotina</taxon>
        <taxon>Mucoromycetes</taxon>
        <taxon>Mucorales</taxon>
        <taxon>Cunninghamellaceae</taxon>
        <taxon>Absidia</taxon>
    </lineage>
</organism>
<dbReference type="STRING" id="90262.A0A1X2IBZ3"/>
<evidence type="ECO:0000256" key="11">
    <source>
        <dbReference type="SAM" id="Coils"/>
    </source>
</evidence>
<comment type="subcellular location">
    <subcellularLocation>
        <location evidence="10">Chromosome</location>
        <location evidence="10">Centromere</location>
        <location evidence="10">Kinetochore</location>
    </subcellularLocation>
    <subcellularLocation>
        <location evidence="10">Nucleus</location>
    </subcellularLocation>
</comment>
<dbReference type="Pfam" id="PF03801">
    <property type="entry name" value="Ndc80_HEC"/>
    <property type="match status" value="1"/>
</dbReference>
<evidence type="ECO:0000256" key="6">
    <source>
        <dbReference type="ARBA" id="ARBA00023054"/>
    </source>
</evidence>
<evidence type="ECO:0000256" key="3">
    <source>
        <dbReference type="ARBA" id="ARBA00022618"/>
    </source>
</evidence>
<dbReference type="GO" id="GO:0031262">
    <property type="term" value="C:Ndc80 complex"/>
    <property type="evidence" value="ECO:0007669"/>
    <property type="project" value="UniProtKB-UniRule"/>
</dbReference>
<keyword evidence="15" id="KW-1185">Reference proteome</keyword>
<dbReference type="PANTHER" id="PTHR10643:SF2">
    <property type="entry name" value="KINETOCHORE PROTEIN NDC80 HOMOLOG"/>
    <property type="match status" value="1"/>
</dbReference>
<dbReference type="PANTHER" id="PTHR10643">
    <property type="entry name" value="KINETOCHORE PROTEIN NDC80"/>
    <property type="match status" value="1"/>
</dbReference>
<evidence type="ECO:0000256" key="7">
    <source>
        <dbReference type="ARBA" id="ARBA00023242"/>
    </source>
</evidence>
<comment type="function">
    <text evidence="10">Acts as a component of the essential kinetochore-associated NDC80 complex, which is required for chromosome segregation and spindle checkpoint activity.</text>
</comment>
<evidence type="ECO:0000256" key="10">
    <source>
        <dbReference type="RuleBase" id="RU368072"/>
    </source>
</evidence>
<comment type="subunit">
    <text evidence="10">Component of the NDC80 complex.</text>
</comment>
<feature type="coiled-coil region" evidence="11">
    <location>
        <begin position="347"/>
        <end position="419"/>
    </location>
</feature>
<dbReference type="GO" id="GO:0051315">
    <property type="term" value="P:attachment of mitotic spindle microtubules to kinetochore"/>
    <property type="evidence" value="ECO:0007669"/>
    <property type="project" value="UniProtKB-UniRule"/>
</dbReference>
<proteinExistence type="inferred from homology"/>
<keyword evidence="4 10" id="KW-0498">Mitosis</keyword>
<protein>
    <recommendedName>
        <fullName evidence="10">Kinetochore protein NDC80</fullName>
    </recommendedName>
</protein>
<comment type="caution">
    <text evidence="14">The sequence shown here is derived from an EMBL/GenBank/DDBJ whole genome shotgun (WGS) entry which is preliminary data.</text>
</comment>
<dbReference type="Gene3D" id="6.10.250.1950">
    <property type="match status" value="1"/>
</dbReference>
<keyword evidence="2 10" id="KW-0158">Chromosome</keyword>
<feature type="region of interest" description="Disordered" evidence="12">
    <location>
        <begin position="1"/>
        <end position="110"/>
    </location>
</feature>
<dbReference type="AlphaFoldDB" id="A0A1X2IBZ3"/>
<dbReference type="EMBL" id="MCGE01000016">
    <property type="protein sequence ID" value="ORZ13610.1"/>
    <property type="molecule type" value="Genomic_DNA"/>
</dbReference>
<sequence>MDFNKPQLPARQLKQTRYTISEYDKRLYSGPSSSYPHKAPRMTMDGTMRKHPPSPLPPSSHQHHQQPTQQSQSSHISQQQPSYQSHLSQHQPSQQSQTSQQHDNTQSQTRRITMGRKLPKAFLDSPEVKLFNSGGGMPRSTAKVRDTRDIRSVDFQRHAIRIIIEYLNKYQYGLATSKTLRGLSAKEFENIFKFLFLRLTSDYVFDRKFEDEFFDLLRTIRYPFVDSISPKSLYSIAAPHSLPRYLALLSWMVQSCSIVDRRRYKIQRRLEQEGIIDTTKGMSSTQMDRLFLDYSVAKYNAFMQGKDGQEVYDELKAVFRAINKSNIDRYNNILAEKEAVLNVSKTLDERLKTYDETQEKMKKIEERIAMYKDTITNHQQKIQRYTSNIQKIEADITYLTTAEQKLQKEMDETKALIKNPEVTDEEIKRLGKLQSDLDMDIDRRRQTLDKLRQSSWEMEMQVQRKRNDIERIVADYNELIKSTDILPPEGSGSAHLTETLVFNSNATSLEDMLYPQLGKDMISVMQQYSETLKESLTNLQKTDSQLQFEYQGKQEQLYQEQQEQKKSETTYTKRMQQLNLERKEAKEEIQKYTDSKDQISRASDKLKRDALVELVQARSEQRCTLLELDARKMNISSQKSSLEKQLNKIASEIDAISTYIPAKIDETMKEFDRLFPLDLDLDST</sequence>
<feature type="coiled-coil region" evidence="11">
    <location>
        <begin position="568"/>
        <end position="602"/>
    </location>
</feature>
<dbReference type="GO" id="GO:0051301">
    <property type="term" value="P:cell division"/>
    <property type="evidence" value="ECO:0007669"/>
    <property type="project" value="UniProtKB-UniRule"/>
</dbReference>
<gene>
    <name evidence="14" type="ORF">BCR42DRAFT_452946</name>
</gene>
<dbReference type="Proteomes" id="UP000193560">
    <property type="component" value="Unassembled WGS sequence"/>
</dbReference>
<evidence type="ECO:0000256" key="5">
    <source>
        <dbReference type="ARBA" id="ARBA00022838"/>
    </source>
</evidence>
<keyword evidence="8 10" id="KW-0131">Cell cycle</keyword>
<evidence type="ECO:0000256" key="12">
    <source>
        <dbReference type="SAM" id="MobiDB-lite"/>
    </source>
</evidence>
<name>A0A1X2IBZ3_9FUNG</name>
<dbReference type="Gene3D" id="1.10.418.30">
    <property type="entry name" value="Ncd80 complex, Ncd80 subunit"/>
    <property type="match status" value="1"/>
</dbReference>
<evidence type="ECO:0000256" key="1">
    <source>
        <dbReference type="ARBA" id="ARBA00007050"/>
    </source>
</evidence>
<evidence type="ECO:0000256" key="8">
    <source>
        <dbReference type="ARBA" id="ARBA00023306"/>
    </source>
</evidence>